<keyword evidence="2" id="KW-0449">Lipoprotein</keyword>
<reference evidence="2 3" key="1">
    <citation type="journal article" date="2009" name="PLoS Genet.">
        <title>Adaptations to submarine hydrothermal environments exemplified by the genome of Nautilia profundicola.</title>
        <authorList>
            <person name="Campbell B.J."/>
            <person name="Smith J.L."/>
            <person name="Hanson T.E."/>
            <person name="Klotz M.G."/>
            <person name="Stein L.Y."/>
            <person name="Lee C.K."/>
            <person name="Wu D."/>
            <person name="Robinson J.M."/>
            <person name="Khouri H.M."/>
            <person name="Eisen J.A."/>
            <person name="Cary S.C."/>
        </authorList>
    </citation>
    <scope>NUCLEOTIDE SEQUENCE [LARGE SCALE GENOMIC DNA]</scope>
    <source>
        <strain evidence="3">ATCC BAA-1463 / DSM 18972 / AmH</strain>
    </source>
</reference>
<dbReference type="AlphaFoldDB" id="B9L8U5"/>
<dbReference type="STRING" id="598659.NAMH_0637"/>
<protein>
    <submittedName>
        <fullName evidence="2">Lipoprotein</fullName>
    </submittedName>
</protein>
<accession>B9L8U5</accession>
<evidence type="ECO:0000313" key="3">
    <source>
        <dbReference type="Proteomes" id="UP000000448"/>
    </source>
</evidence>
<dbReference type="KEGG" id="nam:NAMH_0637"/>
<dbReference type="PROSITE" id="PS51257">
    <property type="entry name" value="PROKAR_LIPOPROTEIN"/>
    <property type="match status" value="1"/>
</dbReference>
<keyword evidence="1" id="KW-0732">Signal</keyword>
<dbReference type="SUPFAM" id="SSF48695">
    <property type="entry name" value="Multiheme cytochromes"/>
    <property type="match status" value="1"/>
</dbReference>
<proteinExistence type="predicted"/>
<dbReference type="HOGENOM" id="CLU_152475_0_0_7"/>
<dbReference type="EMBL" id="CP001279">
    <property type="protein sequence ID" value="ACM93173.1"/>
    <property type="molecule type" value="Genomic_DNA"/>
</dbReference>
<dbReference type="Proteomes" id="UP000000448">
    <property type="component" value="Chromosome"/>
</dbReference>
<gene>
    <name evidence="2" type="ordered locus">NAMH_0637</name>
</gene>
<evidence type="ECO:0000256" key="1">
    <source>
        <dbReference type="SAM" id="SignalP"/>
    </source>
</evidence>
<feature type="signal peptide" evidence="1">
    <location>
        <begin position="1"/>
        <end position="20"/>
    </location>
</feature>
<keyword evidence="3" id="KW-1185">Reference proteome</keyword>
<dbReference type="eggNOG" id="ENOG5032KQ0">
    <property type="taxonomic scope" value="Bacteria"/>
</dbReference>
<feature type="chain" id="PRO_5002888394" evidence="1">
    <location>
        <begin position="21"/>
        <end position="118"/>
    </location>
</feature>
<dbReference type="Gene3D" id="1.10.1130.10">
    <property type="entry name" value="Flavocytochrome C3, Chain A"/>
    <property type="match status" value="1"/>
</dbReference>
<organism evidence="2 3">
    <name type="scientific">Nautilia profundicola (strain ATCC BAA-1463 / DSM 18972 / AmH)</name>
    <dbReference type="NCBI Taxonomy" id="598659"/>
    <lineage>
        <taxon>Bacteria</taxon>
        <taxon>Pseudomonadati</taxon>
        <taxon>Campylobacterota</taxon>
        <taxon>Epsilonproteobacteria</taxon>
        <taxon>Nautiliales</taxon>
        <taxon>Nautiliaceae</taxon>
        <taxon>Nautilia</taxon>
    </lineage>
</organism>
<dbReference type="InterPro" id="IPR036280">
    <property type="entry name" value="Multihaem_cyt_sf"/>
</dbReference>
<evidence type="ECO:0000313" key="2">
    <source>
        <dbReference type="EMBL" id="ACM93173.1"/>
    </source>
</evidence>
<name>B9L8U5_NAUPA</name>
<sequence>MMKYVSALFLTLSIAFSCSSDCLECHPKLKPLEYDKHNKYYKKHHFLITCTKCHPNHNEKAMSECGADCFDCHSREKLTHTPIPEHQKLKTCTKCHKDTLKEIIPQSPTNDFLNFQKK</sequence>
<dbReference type="RefSeq" id="WP_015902225.1">
    <property type="nucleotide sequence ID" value="NC_012115.1"/>
</dbReference>